<evidence type="ECO:0000256" key="4">
    <source>
        <dbReference type="SAM" id="MobiDB-lite"/>
    </source>
</evidence>
<evidence type="ECO:0000259" key="6">
    <source>
        <dbReference type="PROSITE" id="PS50011"/>
    </source>
</evidence>
<feature type="region of interest" description="Disordered" evidence="4">
    <location>
        <begin position="455"/>
        <end position="558"/>
    </location>
</feature>
<protein>
    <submittedName>
        <fullName evidence="7">Serine/threonine-protein kinase fhke-related</fullName>
    </submittedName>
</protein>
<dbReference type="EMBL" id="JAOAOG010000296">
    <property type="protein sequence ID" value="KAJ6232015.1"/>
    <property type="molecule type" value="Genomic_DNA"/>
</dbReference>
<dbReference type="PROSITE" id="PS50011">
    <property type="entry name" value="PROTEIN_KINASE_DOM"/>
    <property type="match status" value="1"/>
</dbReference>
<feature type="compositionally biased region" description="Basic and acidic residues" evidence="4">
    <location>
        <begin position="455"/>
        <end position="477"/>
    </location>
</feature>
<dbReference type="CDD" id="cd05117">
    <property type="entry name" value="STKc_CAMK"/>
    <property type="match status" value="1"/>
</dbReference>
<keyword evidence="7" id="KW-0808">Transferase</keyword>
<evidence type="ECO:0000259" key="5">
    <source>
        <dbReference type="PROSITE" id="PS50006"/>
    </source>
</evidence>
<dbReference type="GO" id="GO:0016301">
    <property type="term" value="F:kinase activity"/>
    <property type="evidence" value="ECO:0007669"/>
    <property type="project" value="UniProtKB-KW"/>
</dbReference>
<evidence type="ECO:0000256" key="2">
    <source>
        <dbReference type="ARBA" id="ARBA00022840"/>
    </source>
</evidence>
<dbReference type="SMART" id="SM00240">
    <property type="entry name" value="FHA"/>
    <property type="match status" value="1"/>
</dbReference>
<dbReference type="SUPFAM" id="SSF56112">
    <property type="entry name" value="Protein kinase-like (PK-like)"/>
    <property type="match status" value="1"/>
</dbReference>
<dbReference type="Pfam" id="PF00498">
    <property type="entry name" value="FHA"/>
    <property type="match status" value="1"/>
</dbReference>
<dbReference type="Gene3D" id="1.10.510.10">
    <property type="entry name" value="Transferase(Phosphotransferase) domain 1"/>
    <property type="match status" value="1"/>
</dbReference>
<evidence type="ECO:0000256" key="1">
    <source>
        <dbReference type="ARBA" id="ARBA00022741"/>
    </source>
</evidence>
<dbReference type="SMART" id="SM00220">
    <property type="entry name" value="S_TKc"/>
    <property type="match status" value="1"/>
</dbReference>
<keyword evidence="1 3" id="KW-0547">Nucleotide-binding</keyword>
<dbReference type="InterPro" id="IPR000719">
    <property type="entry name" value="Prot_kinase_dom"/>
</dbReference>
<dbReference type="PROSITE" id="PS50006">
    <property type="entry name" value="FHA_DOMAIN"/>
    <property type="match status" value="1"/>
</dbReference>
<dbReference type="InterPro" id="IPR008984">
    <property type="entry name" value="SMAD_FHA_dom_sf"/>
</dbReference>
<feature type="binding site" evidence="3">
    <location>
        <position position="181"/>
    </location>
    <ligand>
        <name>ATP</name>
        <dbReference type="ChEBI" id="CHEBI:30616"/>
    </ligand>
</feature>
<keyword evidence="2 3" id="KW-0067">ATP-binding</keyword>
<accession>A0ABQ8XHB0</accession>
<reference evidence="7" key="1">
    <citation type="submission" date="2022-08" db="EMBL/GenBank/DDBJ databases">
        <title>Novel sulfate-reducing endosymbionts in the free-living metamonad Anaeramoeba.</title>
        <authorList>
            <person name="Jerlstrom-Hultqvist J."/>
            <person name="Cepicka I."/>
            <person name="Gallot-Lavallee L."/>
            <person name="Salas-Leiva D."/>
            <person name="Curtis B.A."/>
            <person name="Zahonova K."/>
            <person name="Pipaliya S."/>
            <person name="Dacks J."/>
            <person name="Roger A.J."/>
        </authorList>
    </citation>
    <scope>NUCLEOTIDE SEQUENCE</scope>
    <source>
        <strain evidence="7">Schooner1</strain>
    </source>
</reference>
<dbReference type="InterPro" id="IPR008271">
    <property type="entry name" value="Ser/Thr_kinase_AS"/>
</dbReference>
<dbReference type="Pfam" id="PF00069">
    <property type="entry name" value="Pkinase"/>
    <property type="match status" value="1"/>
</dbReference>
<organism evidence="7 8">
    <name type="scientific">Anaeramoeba flamelloides</name>
    <dbReference type="NCBI Taxonomy" id="1746091"/>
    <lineage>
        <taxon>Eukaryota</taxon>
        <taxon>Metamonada</taxon>
        <taxon>Anaeramoebidae</taxon>
        <taxon>Anaeramoeba</taxon>
    </lineage>
</organism>
<dbReference type="SUPFAM" id="SSF49879">
    <property type="entry name" value="SMAD/FHA domain"/>
    <property type="match status" value="1"/>
</dbReference>
<name>A0ABQ8XHB0_9EUKA</name>
<dbReference type="PANTHER" id="PTHR24347">
    <property type="entry name" value="SERINE/THREONINE-PROTEIN KINASE"/>
    <property type="match status" value="1"/>
</dbReference>
<evidence type="ECO:0000313" key="8">
    <source>
        <dbReference type="Proteomes" id="UP001150062"/>
    </source>
</evidence>
<sequence>MDDFETVLVGEVDEEEPQDPNLYGKLISETENISHIPLYKDKIVTIGRHPSSTLVVLDNRISGRHCTIEYKEKDEANYSIIIRDFSTNGTFVNGQLIGKNKQTALFHTDLVSFVAPKNSSNHKLKPVASFNFNNYNIVPPCHNLNSCISEYYDLKKQIGKGQFATVHLAIEKSTGDRYAIKIIDKKQFLESNSEEKNKIMDEVNILHKINHKNVVGLKKVFDKEDYLYMVMELAKGGQLSKKILENGKYSEEKSRIICKQLLAVIEYLQSKRIAHRDLKPDNILLSSENSDTFIKVSDFGVSAILEENQKMYKVAGTPNFIAPEIIKSIQSGEYGMECDLWSLGVVMYNILSGYLPFPEDGAETNLYFKIKKGDFDFPNDPWQDVSIAAKNFIKRLLTVDVKKRITIKESLNHPWILDQNERITDINQTNYNQIDILNLDKESVNKIGTKIANEKFKEKGNNRKGQEKETEKEKFENKNQIAKENINQNQTEKKVEKNESSNGKTEKKRDNNNNNKEHNEDEIEKDKEKENNSKDQGNGKERFKEKNQNQEIENKFKLNKTNDIEKKNKKVNRIKIKRDIVDDKNKENIAINNKNSNKIKKHPPNIQNLIKNKNRKKNIIKITGCITKNNENLNNNIINRKRKLQQTPKKLLNTSSKKDLHKESQIMKKTRTSITNSLRDYNRTKVKKIFFFFFL</sequence>
<gene>
    <name evidence="7" type="ORF">M0813_05382</name>
</gene>
<evidence type="ECO:0000256" key="3">
    <source>
        <dbReference type="PROSITE-ProRule" id="PRU10141"/>
    </source>
</evidence>
<dbReference type="InterPro" id="IPR017441">
    <property type="entry name" value="Protein_kinase_ATP_BS"/>
</dbReference>
<dbReference type="Gene3D" id="2.60.200.20">
    <property type="match status" value="1"/>
</dbReference>
<dbReference type="PROSITE" id="PS00107">
    <property type="entry name" value="PROTEIN_KINASE_ATP"/>
    <property type="match status" value="1"/>
</dbReference>
<dbReference type="Proteomes" id="UP001150062">
    <property type="component" value="Unassembled WGS sequence"/>
</dbReference>
<feature type="compositionally biased region" description="Basic and acidic residues" evidence="4">
    <location>
        <begin position="491"/>
        <end position="558"/>
    </location>
</feature>
<proteinExistence type="predicted"/>
<keyword evidence="8" id="KW-1185">Reference proteome</keyword>
<feature type="domain" description="FHA" evidence="5">
    <location>
        <begin position="44"/>
        <end position="97"/>
    </location>
</feature>
<feature type="compositionally biased region" description="Polar residues" evidence="4">
    <location>
        <begin position="479"/>
        <end position="490"/>
    </location>
</feature>
<evidence type="ECO:0000313" key="7">
    <source>
        <dbReference type="EMBL" id="KAJ6232015.1"/>
    </source>
</evidence>
<comment type="caution">
    <text evidence="7">The sequence shown here is derived from an EMBL/GenBank/DDBJ whole genome shotgun (WGS) entry which is preliminary data.</text>
</comment>
<feature type="domain" description="Protein kinase" evidence="6">
    <location>
        <begin position="152"/>
        <end position="416"/>
    </location>
</feature>
<dbReference type="InterPro" id="IPR011009">
    <property type="entry name" value="Kinase-like_dom_sf"/>
</dbReference>
<keyword evidence="7" id="KW-0418">Kinase</keyword>
<dbReference type="PROSITE" id="PS00108">
    <property type="entry name" value="PROTEIN_KINASE_ST"/>
    <property type="match status" value="1"/>
</dbReference>
<dbReference type="InterPro" id="IPR000253">
    <property type="entry name" value="FHA_dom"/>
</dbReference>